<evidence type="ECO:0000313" key="2">
    <source>
        <dbReference type="Proteomes" id="UP000702954"/>
    </source>
</evidence>
<accession>A0ABQ0QWR8</accession>
<gene>
    <name evidence="1" type="ORF">FAEUMB_14140</name>
</gene>
<name>A0ABQ0QWR8_9FIRM</name>
<keyword evidence="2" id="KW-1185">Reference proteome</keyword>
<comment type="caution">
    <text evidence="1">The sequence shown here is derived from an EMBL/GenBank/DDBJ whole genome shotgun (WGS) entry which is preliminary data.</text>
</comment>
<sequence length="49" mass="5785">MSYILRILPTLKGLRLTKEKELANREKGQFDVQKLAICNTFVNRKQYKS</sequence>
<proteinExistence type="predicted"/>
<protein>
    <submittedName>
        <fullName evidence="1">Uncharacterized protein</fullName>
    </submittedName>
</protein>
<dbReference type="EMBL" id="BHEO01000005">
    <property type="protein sequence ID" value="GBU04873.1"/>
    <property type="molecule type" value="Genomic_DNA"/>
</dbReference>
<reference evidence="1 2" key="1">
    <citation type="journal article" date="2018" name="Int. J. Syst. Evol. Microbiol.">
        <title>Draft Genome Sequence of Faecalimonas umbilicata JCM 30896T, an Acetate-Producing Bacterium Isolated from Human Feces.</title>
        <authorList>
            <person name="Sakamoto M."/>
            <person name="Ikeyama N."/>
            <person name="Yuki M."/>
            <person name="Ohkuma M."/>
        </authorList>
    </citation>
    <scope>NUCLEOTIDE SEQUENCE [LARGE SCALE GENOMIC DNA]</scope>
    <source>
        <strain evidence="1 2">EGH7</strain>
    </source>
</reference>
<evidence type="ECO:0000313" key="1">
    <source>
        <dbReference type="EMBL" id="GBU04873.1"/>
    </source>
</evidence>
<organism evidence="1 2">
    <name type="scientific">Faecalimonas umbilicata</name>
    <dbReference type="NCBI Taxonomy" id="1912855"/>
    <lineage>
        <taxon>Bacteria</taxon>
        <taxon>Bacillati</taxon>
        <taxon>Bacillota</taxon>
        <taxon>Clostridia</taxon>
        <taxon>Lachnospirales</taxon>
        <taxon>Lachnospiraceae</taxon>
        <taxon>Faecalimonas</taxon>
    </lineage>
</organism>
<dbReference type="Proteomes" id="UP000702954">
    <property type="component" value="Unassembled WGS sequence"/>
</dbReference>